<dbReference type="PANTHER" id="PTHR31793">
    <property type="entry name" value="4-HYDROXYBENZOYL-COA THIOESTERASE FAMILY MEMBER"/>
    <property type="match status" value="1"/>
</dbReference>
<keyword evidence="4" id="KW-1185">Reference proteome</keyword>
<dbReference type="OrthoDB" id="9799036at2"/>
<keyword evidence="2 3" id="KW-0378">Hydrolase</keyword>
<dbReference type="RefSeq" id="WP_097931189.1">
    <property type="nucleotide sequence ID" value="NZ_OCTN01000007.1"/>
</dbReference>
<reference evidence="4" key="1">
    <citation type="submission" date="2017-09" db="EMBL/GenBank/DDBJ databases">
        <authorList>
            <person name="Varghese N."/>
            <person name="Submissions S."/>
        </authorList>
    </citation>
    <scope>NUCLEOTIDE SEQUENCE [LARGE SCALE GENOMIC DNA]</scope>
    <source>
        <strain evidence="4">C7</strain>
    </source>
</reference>
<dbReference type="EMBL" id="OCTN01000007">
    <property type="protein sequence ID" value="SOH95044.1"/>
    <property type="molecule type" value="Genomic_DNA"/>
</dbReference>
<dbReference type="Gene3D" id="3.10.129.10">
    <property type="entry name" value="Hotdog Thioesterase"/>
    <property type="match status" value="1"/>
</dbReference>
<name>A0A2C9CUP9_9RHOB</name>
<evidence type="ECO:0000256" key="1">
    <source>
        <dbReference type="ARBA" id="ARBA00005953"/>
    </source>
</evidence>
<dbReference type="Pfam" id="PF13279">
    <property type="entry name" value="4HBT_2"/>
    <property type="match status" value="1"/>
</dbReference>
<comment type="similarity">
    <text evidence="1">Belongs to the 4-hydroxybenzoyl-CoA thioesterase family.</text>
</comment>
<proteinExistence type="inferred from homology"/>
<evidence type="ECO:0000313" key="4">
    <source>
        <dbReference type="Proteomes" id="UP000220034"/>
    </source>
</evidence>
<accession>A0A2C9CUP9</accession>
<dbReference type="InterPro" id="IPR029069">
    <property type="entry name" value="HotDog_dom_sf"/>
</dbReference>
<dbReference type="SUPFAM" id="SSF54637">
    <property type="entry name" value="Thioesterase/thiol ester dehydrase-isomerase"/>
    <property type="match status" value="1"/>
</dbReference>
<organism evidence="3 4">
    <name type="scientific">Pontivivens marinum</name>
    <dbReference type="NCBI Taxonomy" id="1690039"/>
    <lineage>
        <taxon>Bacteria</taxon>
        <taxon>Pseudomonadati</taxon>
        <taxon>Pseudomonadota</taxon>
        <taxon>Alphaproteobacteria</taxon>
        <taxon>Rhodobacterales</taxon>
        <taxon>Paracoccaceae</taxon>
        <taxon>Pontivivens</taxon>
    </lineage>
</organism>
<gene>
    <name evidence="3" type="ORF">SAMN06273572_10765</name>
</gene>
<dbReference type="PANTHER" id="PTHR31793:SF27">
    <property type="entry name" value="NOVEL THIOESTERASE SUPERFAMILY DOMAIN AND SAPOSIN A-TYPE DOMAIN CONTAINING PROTEIN (0610012H03RIK)"/>
    <property type="match status" value="1"/>
</dbReference>
<sequence length="144" mass="15698">MSRPAPATRDAYRVFDRLPTRWRDNDVYGHMNNAVFYEFVDTAVNNWIIASKTLIIPNGPVIGLVVSSDCKFNASLGYPDPVDAGIRVATVGRSSVRYEVGLFRGDAPAAAAEAGFTHVYVDAQSRRPVPLPVEFATALRGLAN</sequence>
<dbReference type="Proteomes" id="UP000220034">
    <property type="component" value="Unassembled WGS sequence"/>
</dbReference>
<evidence type="ECO:0000313" key="3">
    <source>
        <dbReference type="EMBL" id="SOH95044.1"/>
    </source>
</evidence>
<dbReference type="InterPro" id="IPR050563">
    <property type="entry name" value="4-hydroxybenzoyl-CoA_TE"/>
</dbReference>
<evidence type="ECO:0000256" key="2">
    <source>
        <dbReference type="ARBA" id="ARBA00022801"/>
    </source>
</evidence>
<dbReference type="AlphaFoldDB" id="A0A2C9CUP9"/>
<protein>
    <submittedName>
        <fullName evidence="3">Acyl-CoA thioester hydrolase</fullName>
    </submittedName>
</protein>
<dbReference type="CDD" id="cd00586">
    <property type="entry name" value="4HBT"/>
    <property type="match status" value="1"/>
</dbReference>
<dbReference type="GO" id="GO:0047617">
    <property type="term" value="F:fatty acyl-CoA hydrolase activity"/>
    <property type="evidence" value="ECO:0007669"/>
    <property type="project" value="TreeGrafter"/>
</dbReference>